<keyword evidence="1" id="KW-0812">Transmembrane</keyword>
<dbReference type="InterPro" id="IPR004864">
    <property type="entry name" value="LEA_2"/>
</dbReference>
<protein>
    <recommendedName>
        <fullName evidence="2">Late embryogenesis abundant protein LEA-2 subgroup domain-containing protein</fullName>
    </recommendedName>
</protein>
<dbReference type="Proteomes" id="UP001634007">
    <property type="component" value="Unassembled WGS sequence"/>
</dbReference>
<sequence>MDVESAPKPAKPPAPPRRSHRCRNVCIALVAALVLIVVLIVILAFTVFKAKRAETKVSSAKFKNLRVSLKGAPVGFDLNVTLDIDVSVKNPNKVGFKYENSTCLLNYRGEQVGEVPIPAGEIGADQTKQMNLTLTVLADRFLSKSQAYLDYLSRVLPISTYTNMSGKVTFMGLFKVHVVSTSSCDLNLFLSNNTVGIQHCSSDTKL</sequence>
<evidence type="ECO:0000259" key="2">
    <source>
        <dbReference type="Pfam" id="PF03168"/>
    </source>
</evidence>
<evidence type="ECO:0000313" key="4">
    <source>
        <dbReference type="Proteomes" id="UP001634007"/>
    </source>
</evidence>
<dbReference type="AlphaFoldDB" id="A0ABD3IMY1"/>
<organism evidence="3 4">
    <name type="scientific">Eucalyptus globulus</name>
    <name type="common">Tasmanian blue gum</name>
    <dbReference type="NCBI Taxonomy" id="34317"/>
    <lineage>
        <taxon>Eukaryota</taxon>
        <taxon>Viridiplantae</taxon>
        <taxon>Streptophyta</taxon>
        <taxon>Embryophyta</taxon>
        <taxon>Tracheophyta</taxon>
        <taxon>Spermatophyta</taxon>
        <taxon>Magnoliopsida</taxon>
        <taxon>eudicotyledons</taxon>
        <taxon>Gunneridae</taxon>
        <taxon>Pentapetalae</taxon>
        <taxon>rosids</taxon>
        <taxon>malvids</taxon>
        <taxon>Myrtales</taxon>
        <taxon>Myrtaceae</taxon>
        <taxon>Myrtoideae</taxon>
        <taxon>Eucalypteae</taxon>
        <taxon>Eucalyptus</taxon>
    </lineage>
</organism>
<dbReference type="Pfam" id="PF03168">
    <property type="entry name" value="LEA_2"/>
    <property type="match status" value="1"/>
</dbReference>
<evidence type="ECO:0000256" key="1">
    <source>
        <dbReference type="SAM" id="Phobius"/>
    </source>
</evidence>
<evidence type="ECO:0000313" key="3">
    <source>
        <dbReference type="EMBL" id="KAL3715326.1"/>
    </source>
</evidence>
<proteinExistence type="predicted"/>
<reference evidence="3 4" key="1">
    <citation type="submission" date="2024-11" db="EMBL/GenBank/DDBJ databases">
        <title>Chromosome-level genome assembly of Eucalyptus globulus Labill. provides insights into its genome evolution.</title>
        <authorList>
            <person name="Li X."/>
        </authorList>
    </citation>
    <scope>NUCLEOTIDE SEQUENCE [LARGE SCALE GENOMIC DNA]</scope>
    <source>
        <strain evidence="3">CL2024</strain>
        <tissue evidence="3">Fresh tender leaves</tissue>
    </source>
</reference>
<accession>A0ABD3IMY1</accession>
<keyword evidence="1" id="KW-1133">Transmembrane helix</keyword>
<dbReference type="SUPFAM" id="SSF117070">
    <property type="entry name" value="LEA14-like"/>
    <property type="match status" value="1"/>
</dbReference>
<name>A0ABD3IMY1_EUCGL</name>
<dbReference type="EMBL" id="JBJKBG010000011">
    <property type="protein sequence ID" value="KAL3715326.1"/>
    <property type="molecule type" value="Genomic_DNA"/>
</dbReference>
<comment type="caution">
    <text evidence="3">The sequence shown here is derived from an EMBL/GenBank/DDBJ whole genome shotgun (WGS) entry which is preliminary data.</text>
</comment>
<feature type="transmembrane region" description="Helical" evidence="1">
    <location>
        <begin position="25"/>
        <end position="48"/>
    </location>
</feature>
<keyword evidence="4" id="KW-1185">Reference proteome</keyword>
<gene>
    <name evidence="3" type="ORF">ACJRO7_007109</name>
</gene>
<dbReference type="PANTHER" id="PTHR31852">
    <property type="entry name" value="LATE EMBRYOGENESIS ABUNDANT (LEA) HYDROXYPROLINE-RICH GLYCOPROTEIN FAMILY"/>
    <property type="match status" value="1"/>
</dbReference>
<feature type="domain" description="Late embryogenesis abundant protein LEA-2 subgroup" evidence="2">
    <location>
        <begin position="86"/>
        <end position="178"/>
    </location>
</feature>
<dbReference type="InterPro" id="IPR055301">
    <property type="entry name" value="Lea14-like_2"/>
</dbReference>
<dbReference type="Gene3D" id="2.60.40.1820">
    <property type="match status" value="1"/>
</dbReference>
<keyword evidence="1" id="KW-0472">Membrane</keyword>